<comment type="function">
    <text evidence="13">Essential component of the eNoSC (energy-dependent nucleolar silencing) complex, a complex that mediates silencing of rDNA in response to intracellular energy status and acts by recruiting histone-modifying enzymes. The eNoSC complex is able to sense the energy status of cell: upon glucose starvation, elevation of NAD(+)/NADP(+) ratio activates SIRT1, leading to histone H3 deacetylation followed by dimethylation of H3 at 'Lys-9' (H3K9me2) by SUV39H1 and the formation of silent chromatin in the rDNA locus. In the complex, RRP8 binds to H3K9me2 and probably acts as a methyltransferase. Its substrates are however unknown.</text>
</comment>
<dbReference type="InterPro" id="IPR042036">
    <property type="entry name" value="RRP8_N"/>
</dbReference>
<dbReference type="GO" id="GO:0046015">
    <property type="term" value="P:regulation of transcription by glucose"/>
    <property type="evidence" value="ECO:0000318"/>
    <property type="project" value="GO_Central"/>
</dbReference>
<reference evidence="18" key="1">
    <citation type="submission" date="2025-08" db="UniProtKB">
        <authorList>
            <consortium name="RefSeq"/>
        </authorList>
    </citation>
    <scope>IDENTIFICATION</scope>
    <source>
        <strain evidence="18">J_2021</strain>
        <tissue evidence="18">Erythrocytes</tissue>
    </source>
</reference>
<dbReference type="PaxDb" id="8355-A0A1L8HJU3"/>
<dbReference type="EC" id="2.1.1.-" evidence="15"/>
<evidence type="ECO:0000256" key="4">
    <source>
        <dbReference type="ARBA" id="ARBA00022491"/>
    </source>
</evidence>
<dbReference type="Proteomes" id="UP000186698">
    <property type="component" value="Chromosome 2L"/>
</dbReference>
<keyword evidence="10" id="KW-0805">Transcription regulation</keyword>
<dbReference type="FunFam" id="1.10.10.2150:FF:000001">
    <property type="entry name" value="Ribosomal RNA-processing protein 8"/>
    <property type="match status" value="1"/>
</dbReference>
<dbReference type="SUPFAM" id="SSF53335">
    <property type="entry name" value="S-adenosyl-L-methionine-dependent methyltransferases"/>
    <property type="match status" value="1"/>
</dbReference>
<keyword evidence="8 15" id="KW-0949">S-adenosyl-L-methionine</keyword>
<dbReference type="GO" id="GO:0005730">
    <property type="term" value="C:nucleolus"/>
    <property type="evidence" value="ECO:0000318"/>
    <property type="project" value="GO_Central"/>
</dbReference>
<dbReference type="STRING" id="8355.A0A1L8HJU3"/>
<dbReference type="CTD" id="108708784"/>
<evidence type="ECO:0000256" key="13">
    <source>
        <dbReference type="ARBA" id="ARBA00057870"/>
    </source>
</evidence>
<dbReference type="Bgee" id="108708784">
    <property type="expression patterns" value="Expressed in neurula embryo and 19 other cell types or tissues"/>
</dbReference>
<dbReference type="AGR" id="Xenbase:XB-GENE-17336440"/>
<evidence type="ECO:0000256" key="2">
    <source>
        <dbReference type="ARBA" id="ARBA00006301"/>
    </source>
</evidence>
<keyword evidence="6 15" id="KW-0489">Methyltransferase</keyword>
<dbReference type="GO" id="GO:0042149">
    <property type="term" value="P:cellular response to glucose starvation"/>
    <property type="evidence" value="ECO:0000318"/>
    <property type="project" value="GO_Central"/>
</dbReference>
<dbReference type="FunFam" id="3.40.50.150:FF:000068">
    <property type="entry name" value="Ribosomal RNA-processing protein 8"/>
    <property type="match status" value="1"/>
</dbReference>
<evidence type="ECO:0000313" key="17">
    <source>
        <dbReference type="Proteomes" id="UP000186698"/>
    </source>
</evidence>
<keyword evidence="9" id="KW-0156">Chromatin regulator</keyword>
<evidence type="ECO:0000256" key="11">
    <source>
        <dbReference type="ARBA" id="ARBA00023163"/>
    </source>
</evidence>
<gene>
    <name evidence="18 19" type="primary">rrp8.L</name>
</gene>
<feature type="region of interest" description="Disordered" evidence="16">
    <location>
        <begin position="219"/>
        <end position="248"/>
    </location>
</feature>
<evidence type="ECO:0000256" key="6">
    <source>
        <dbReference type="ARBA" id="ARBA00022603"/>
    </source>
</evidence>
<evidence type="ECO:0000256" key="16">
    <source>
        <dbReference type="SAM" id="MobiDB-lite"/>
    </source>
</evidence>
<comment type="subcellular location">
    <subcellularLocation>
        <location evidence="1 15">Nucleus</location>
        <location evidence="1 15">Nucleolus</location>
    </subcellularLocation>
</comment>
<keyword evidence="17" id="KW-1185">Reference proteome</keyword>
<evidence type="ECO:0000256" key="3">
    <source>
        <dbReference type="ARBA" id="ARBA00020203"/>
    </source>
</evidence>
<comment type="similarity">
    <text evidence="2 15">Belongs to the methyltransferase superfamily. RRP8 family.</text>
</comment>
<keyword evidence="5 15" id="KW-0698">rRNA processing</keyword>
<accession>A0A1L8HJU3</accession>
<keyword evidence="7 15" id="KW-0808">Transferase</keyword>
<dbReference type="Xenbase" id="XB-GENE-17336440">
    <property type="gene designation" value="rrp8.L"/>
</dbReference>
<feature type="region of interest" description="Disordered" evidence="16">
    <location>
        <begin position="88"/>
        <end position="197"/>
    </location>
</feature>
<dbReference type="Gene3D" id="1.10.10.2150">
    <property type="entry name" value="Ribosomal RNA-processing protein 8, N-terminal domain"/>
    <property type="match status" value="1"/>
</dbReference>
<organism evidence="17 18">
    <name type="scientific">Xenopus laevis</name>
    <name type="common">African clawed frog</name>
    <dbReference type="NCBI Taxonomy" id="8355"/>
    <lineage>
        <taxon>Eukaryota</taxon>
        <taxon>Metazoa</taxon>
        <taxon>Chordata</taxon>
        <taxon>Craniata</taxon>
        <taxon>Vertebrata</taxon>
        <taxon>Euteleostomi</taxon>
        <taxon>Amphibia</taxon>
        <taxon>Batrachia</taxon>
        <taxon>Anura</taxon>
        <taxon>Pipoidea</taxon>
        <taxon>Pipidae</taxon>
        <taxon>Xenopodinae</taxon>
        <taxon>Xenopus</taxon>
        <taxon>Xenopus</taxon>
    </lineage>
</organism>
<evidence type="ECO:0000256" key="9">
    <source>
        <dbReference type="ARBA" id="ARBA00022853"/>
    </source>
</evidence>
<proteinExistence type="inferred from homology"/>
<dbReference type="InterPro" id="IPR029063">
    <property type="entry name" value="SAM-dependent_MTases_sf"/>
</dbReference>
<evidence type="ECO:0000313" key="18">
    <source>
        <dbReference type="RefSeq" id="XP_018103307.1"/>
    </source>
</evidence>
<dbReference type="GO" id="GO:0008168">
    <property type="term" value="F:methyltransferase activity"/>
    <property type="evidence" value="ECO:0007669"/>
    <property type="project" value="UniProtKB-KW"/>
</dbReference>
<dbReference type="OrthoDB" id="10258825at2759"/>
<dbReference type="GO" id="GO:0005677">
    <property type="term" value="C:chromatin silencing complex"/>
    <property type="evidence" value="ECO:0000318"/>
    <property type="project" value="GO_Central"/>
</dbReference>
<dbReference type="GeneID" id="108708784"/>
<dbReference type="CDD" id="cd02440">
    <property type="entry name" value="AdoMet_MTases"/>
    <property type="match status" value="1"/>
</dbReference>
<evidence type="ECO:0000256" key="8">
    <source>
        <dbReference type="ARBA" id="ARBA00022691"/>
    </source>
</evidence>
<evidence type="ECO:0000313" key="19">
    <source>
        <dbReference type="Xenbase" id="XB-GENE-17336440"/>
    </source>
</evidence>
<dbReference type="GO" id="GO:0006364">
    <property type="term" value="P:rRNA processing"/>
    <property type="evidence" value="ECO:0007669"/>
    <property type="project" value="UniProtKB-UniRule"/>
</dbReference>
<keyword evidence="12 15" id="KW-0539">Nucleus</keyword>
<comment type="function">
    <text evidence="15">Probable methyltransferase required to silence rDNA.</text>
</comment>
<comment type="subunit">
    <text evidence="14">Component of the eNoSC complex, composed of SIRT1, SUV39H1 and RRP8.</text>
</comment>
<dbReference type="GO" id="GO:0032259">
    <property type="term" value="P:methylation"/>
    <property type="evidence" value="ECO:0007669"/>
    <property type="project" value="UniProtKB-KW"/>
</dbReference>
<evidence type="ECO:0000256" key="10">
    <source>
        <dbReference type="ARBA" id="ARBA00023015"/>
    </source>
</evidence>
<dbReference type="AlphaFoldDB" id="A0A1L8HJU3"/>
<dbReference type="PANTHER" id="PTHR12787:SF0">
    <property type="entry name" value="RIBOSOMAL RNA-PROCESSING PROTEIN 8"/>
    <property type="match status" value="1"/>
</dbReference>
<dbReference type="PANTHER" id="PTHR12787">
    <property type="entry name" value="RIBOSOMAL RNA-PROCESSING PROTEIN 8"/>
    <property type="match status" value="1"/>
</dbReference>
<evidence type="ECO:0000256" key="14">
    <source>
        <dbReference type="ARBA" id="ARBA00062710"/>
    </source>
</evidence>
<evidence type="ECO:0000256" key="12">
    <source>
        <dbReference type="ARBA" id="ARBA00023242"/>
    </source>
</evidence>
<dbReference type="RefSeq" id="XP_018103307.1">
    <property type="nucleotide sequence ID" value="XM_018247818.2"/>
</dbReference>
<dbReference type="KEGG" id="xla:108708784"/>
<keyword evidence="4" id="KW-0678">Repressor</keyword>
<dbReference type="Pfam" id="PF05148">
    <property type="entry name" value="Methyltransf_8"/>
    <property type="match status" value="1"/>
</dbReference>
<evidence type="ECO:0000256" key="1">
    <source>
        <dbReference type="ARBA" id="ARBA00004604"/>
    </source>
</evidence>
<feature type="compositionally biased region" description="Basic residues" evidence="16">
    <location>
        <begin position="100"/>
        <end position="118"/>
    </location>
</feature>
<dbReference type="OMA" id="CDLVTAC"/>
<protein>
    <recommendedName>
        <fullName evidence="3 15">Ribosomal RNA-processing protein 8</fullName>
        <ecNumber evidence="15">2.1.1.-</ecNumber>
    </recommendedName>
</protein>
<name>A0A1L8HJU3_XENLA</name>
<evidence type="ECO:0000256" key="7">
    <source>
        <dbReference type="ARBA" id="ARBA00022679"/>
    </source>
</evidence>
<dbReference type="InterPro" id="IPR007823">
    <property type="entry name" value="RRP8"/>
</dbReference>
<sequence length="467" mass="52448">MFDVCEWNDNWEAQSLTQCLERNSGEAAAKKSAVSRRKRTKRNRELLEILHSLKPPALWQQDPHSAEIQTPTDHVTCNKSPDCVPPCEAPQPVKSEPRVSRKQWKNKLKNKRRHKNKFKSSSECADGEGGQRGGEGGERAVANVRDGSVPEQKPIKMPSVKKGSKVGRSERDGEEEGGRVAVKRARPEPMTGGTTNKSGALMQRRTVQKLKRIMQREGQGNDIGTNKEEPEIPEGEETVGGSPPCDRSTWLRSRMEERLSSARFRYINQQLYTSDSREALQLFQKDPEAFSVYHKGFSQQVQQWPLNPVTQIIKFIKNRPPSLLVADFGCGDALIARSVRNKVHSFDLVALNDHVTACDMSQVPLSDETVDIAVFCLSLMGKNVSDFLKEANRVLIPGGVLLLAEVSSRFDDVRQFLSAMSQLGFKNTAKNTDNSHFFLFEFSKSGPPKERVTHPGLELHPCLYKKR</sequence>
<dbReference type="Gene3D" id="3.40.50.150">
    <property type="entry name" value="Vaccinia Virus protein VP39"/>
    <property type="match status" value="1"/>
</dbReference>
<evidence type="ECO:0000256" key="15">
    <source>
        <dbReference type="RuleBase" id="RU365074"/>
    </source>
</evidence>
<dbReference type="GO" id="GO:0000183">
    <property type="term" value="P:rDNA heterochromatin formation"/>
    <property type="evidence" value="ECO:0000318"/>
    <property type="project" value="GO_Central"/>
</dbReference>
<keyword evidence="11" id="KW-0804">Transcription</keyword>
<dbReference type="GO" id="GO:0033553">
    <property type="term" value="C:rDNA heterochromatin"/>
    <property type="evidence" value="ECO:0000318"/>
    <property type="project" value="GO_Central"/>
</dbReference>
<evidence type="ECO:0000256" key="5">
    <source>
        <dbReference type="ARBA" id="ARBA00022552"/>
    </source>
</evidence>